<dbReference type="PANTHER" id="PTHR33495">
    <property type="entry name" value="ANTI-SIGMA FACTOR ANTAGONIST TM_1081-RELATED-RELATED"/>
    <property type="match status" value="1"/>
</dbReference>
<evidence type="ECO:0000259" key="5">
    <source>
        <dbReference type="PROSITE" id="PS50801"/>
    </source>
</evidence>
<gene>
    <name evidence="6" type="ORF">SAMN05216565_11866</name>
</gene>
<dbReference type="FunFam" id="3.30.750.24:FF:000001">
    <property type="entry name" value="Anti-sigma factor antagonist"/>
    <property type="match status" value="1"/>
</dbReference>
<feature type="domain" description="STAS" evidence="5">
    <location>
        <begin position="3"/>
        <end position="110"/>
    </location>
</feature>
<dbReference type="Gene3D" id="3.30.750.24">
    <property type="entry name" value="STAS domain"/>
    <property type="match status" value="1"/>
</dbReference>
<dbReference type="InterPro" id="IPR036513">
    <property type="entry name" value="STAS_dom_sf"/>
</dbReference>
<protein>
    <recommendedName>
        <fullName evidence="4">Anti-sigma factor antagonist</fullName>
    </recommendedName>
</protein>
<comment type="similarity">
    <text evidence="1 4">Belongs to the anti-sigma-factor antagonist family.</text>
</comment>
<dbReference type="PANTHER" id="PTHR33495:SF9">
    <property type="entry name" value="ANTI-SIGMA-B FACTOR ANTAGONIST"/>
    <property type="match status" value="1"/>
</dbReference>
<evidence type="ECO:0000256" key="1">
    <source>
        <dbReference type="ARBA" id="ARBA00009013"/>
    </source>
</evidence>
<sequence length="110" mass="12488">MNILIDVRDLNDSKYVTIRGEIDVYTAPELKEQLLPISEMEKVNMIVDLRGVSYLDSTGLGVFIGIFKNVQKNHGEFKLVGLSERLERLFSITGLSEIMTIERKLEGELT</sequence>
<organism evidence="6 7">
    <name type="scientific">Litchfieldia salsa</name>
    <dbReference type="NCBI Taxonomy" id="930152"/>
    <lineage>
        <taxon>Bacteria</taxon>
        <taxon>Bacillati</taxon>
        <taxon>Bacillota</taxon>
        <taxon>Bacilli</taxon>
        <taxon>Bacillales</taxon>
        <taxon>Bacillaceae</taxon>
        <taxon>Litchfieldia</taxon>
    </lineage>
</organism>
<dbReference type="NCBIfam" id="TIGR00377">
    <property type="entry name" value="ant_ant_sig"/>
    <property type="match status" value="1"/>
</dbReference>
<reference evidence="7" key="1">
    <citation type="submission" date="2016-10" db="EMBL/GenBank/DDBJ databases">
        <authorList>
            <person name="Varghese N."/>
            <person name="Submissions S."/>
        </authorList>
    </citation>
    <scope>NUCLEOTIDE SEQUENCE [LARGE SCALE GENOMIC DNA]</scope>
    <source>
        <strain evidence="7">IBRC-M10078</strain>
    </source>
</reference>
<dbReference type="InterPro" id="IPR002645">
    <property type="entry name" value="STAS_dom"/>
</dbReference>
<dbReference type="RefSeq" id="WP_090859356.1">
    <property type="nucleotide sequence ID" value="NZ_FNJU01000018.1"/>
</dbReference>
<dbReference type="STRING" id="930152.SAMN05216565_11866"/>
<evidence type="ECO:0000256" key="4">
    <source>
        <dbReference type="RuleBase" id="RU003749"/>
    </source>
</evidence>
<evidence type="ECO:0000313" key="6">
    <source>
        <dbReference type="EMBL" id="SDP95480.1"/>
    </source>
</evidence>
<accession>A0A1H0WY07</accession>
<dbReference type="InterPro" id="IPR003658">
    <property type="entry name" value="Anti-sigma_ant"/>
</dbReference>
<dbReference type="Pfam" id="PF01740">
    <property type="entry name" value="STAS"/>
    <property type="match status" value="1"/>
</dbReference>
<evidence type="ECO:0000256" key="3">
    <source>
        <dbReference type="ARBA" id="ARBA00024670"/>
    </source>
</evidence>
<dbReference type="EMBL" id="FNJU01000018">
    <property type="protein sequence ID" value="SDP95480.1"/>
    <property type="molecule type" value="Genomic_DNA"/>
</dbReference>
<dbReference type="AlphaFoldDB" id="A0A1H0WY07"/>
<dbReference type="Proteomes" id="UP000199159">
    <property type="component" value="Unassembled WGS sequence"/>
</dbReference>
<dbReference type="OrthoDB" id="9793697at2"/>
<keyword evidence="7" id="KW-1185">Reference proteome</keyword>
<name>A0A1H0WY07_9BACI</name>
<proteinExistence type="inferred from homology"/>
<evidence type="ECO:0000256" key="2">
    <source>
        <dbReference type="ARBA" id="ARBA00022553"/>
    </source>
</evidence>
<comment type="function">
    <text evidence="3">Positive regulator of sigma-B activity. Non-phosphorylated RsbV binds to RsbW, preventing its association with sigma-B. When phosphorylated, releases RsbW, which is then free to complex with and inactivate sigma-B.</text>
</comment>
<keyword evidence="2" id="KW-0597">Phosphoprotein</keyword>
<dbReference type="SUPFAM" id="SSF52091">
    <property type="entry name" value="SpoIIaa-like"/>
    <property type="match status" value="1"/>
</dbReference>
<dbReference type="GO" id="GO:0043856">
    <property type="term" value="F:anti-sigma factor antagonist activity"/>
    <property type="evidence" value="ECO:0007669"/>
    <property type="project" value="InterPro"/>
</dbReference>
<evidence type="ECO:0000313" key="7">
    <source>
        <dbReference type="Proteomes" id="UP000199159"/>
    </source>
</evidence>
<dbReference type="PROSITE" id="PS50801">
    <property type="entry name" value="STAS"/>
    <property type="match status" value="1"/>
</dbReference>
<dbReference type="CDD" id="cd07043">
    <property type="entry name" value="STAS_anti-anti-sigma_factors"/>
    <property type="match status" value="1"/>
</dbReference>